<evidence type="ECO:0000313" key="2">
    <source>
        <dbReference type="Proteomes" id="UP001501867"/>
    </source>
</evidence>
<reference evidence="1 2" key="1">
    <citation type="journal article" date="2019" name="Int. J. Syst. Evol. Microbiol.">
        <title>The Global Catalogue of Microorganisms (GCM) 10K type strain sequencing project: providing services to taxonomists for standard genome sequencing and annotation.</title>
        <authorList>
            <consortium name="The Broad Institute Genomics Platform"/>
            <consortium name="The Broad Institute Genome Sequencing Center for Infectious Disease"/>
            <person name="Wu L."/>
            <person name="Ma J."/>
        </authorList>
    </citation>
    <scope>NUCLEOTIDE SEQUENCE [LARGE SCALE GENOMIC DNA]</scope>
    <source>
        <strain evidence="1 2">JCM 4505</strain>
    </source>
</reference>
<dbReference type="Proteomes" id="UP001501867">
    <property type="component" value="Unassembled WGS sequence"/>
</dbReference>
<organism evidence="1 2">
    <name type="scientific">Streptomyces polychromogenes</name>
    <dbReference type="NCBI Taxonomy" id="67342"/>
    <lineage>
        <taxon>Bacteria</taxon>
        <taxon>Bacillati</taxon>
        <taxon>Actinomycetota</taxon>
        <taxon>Actinomycetes</taxon>
        <taxon>Kitasatosporales</taxon>
        <taxon>Streptomycetaceae</taxon>
        <taxon>Streptomyces</taxon>
    </lineage>
</organism>
<keyword evidence="2" id="KW-1185">Reference proteome</keyword>
<accession>A0ABN0V250</accession>
<sequence>MPGNPWTGVRFIAAWGSRDVLDVVLVRPETVAEVSAERAVDHGVFRHPLRFQRIRLDVTAGDVPPFGAGPTAAVG</sequence>
<protein>
    <submittedName>
        <fullName evidence="1">Uncharacterized protein</fullName>
    </submittedName>
</protein>
<dbReference type="InterPro" id="IPR012340">
    <property type="entry name" value="NA-bd_OB-fold"/>
</dbReference>
<proteinExistence type="predicted"/>
<comment type="caution">
    <text evidence="1">The sequence shown here is derived from an EMBL/GenBank/DDBJ whole genome shotgun (WGS) entry which is preliminary data.</text>
</comment>
<dbReference type="Gene3D" id="2.40.50.140">
    <property type="entry name" value="Nucleic acid-binding proteins"/>
    <property type="match status" value="1"/>
</dbReference>
<dbReference type="EMBL" id="BAAABV010000005">
    <property type="protein sequence ID" value="GAA0271619.1"/>
    <property type="molecule type" value="Genomic_DNA"/>
</dbReference>
<gene>
    <name evidence="1" type="ORF">GCM10010302_06520</name>
</gene>
<name>A0ABN0V250_9ACTN</name>
<evidence type="ECO:0000313" key="1">
    <source>
        <dbReference type="EMBL" id="GAA0271619.1"/>
    </source>
</evidence>